<name>A0ABY7EB02_MYAAR</name>
<keyword evidence="1" id="KW-1133">Transmembrane helix</keyword>
<reference evidence="2" key="1">
    <citation type="submission" date="2022-11" db="EMBL/GenBank/DDBJ databases">
        <title>Centuries of genome instability and evolution in soft-shell clam transmissible cancer (bioRxiv).</title>
        <authorList>
            <person name="Hart S.F.M."/>
            <person name="Yonemitsu M.A."/>
            <person name="Giersch R.M."/>
            <person name="Beal B.F."/>
            <person name="Arriagada G."/>
            <person name="Davis B.W."/>
            <person name="Ostrander E.A."/>
            <person name="Goff S.P."/>
            <person name="Metzger M.J."/>
        </authorList>
    </citation>
    <scope>NUCLEOTIDE SEQUENCE</scope>
    <source>
        <strain evidence="2">MELC-2E11</strain>
        <tissue evidence="2">Siphon/mantle</tissue>
    </source>
</reference>
<evidence type="ECO:0000256" key="1">
    <source>
        <dbReference type="SAM" id="Phobius"/>
    </source>
</evidence>
<proteinExistence type="predicted"/>
<keyword evidence="3" id="KW-1185">Reference proteome</keyword>
<evidence type="ECO:0000313" key="3">
    <source>
        <dbReference type="Proteomes" id="UP001164746"/>
    </source>
</evidence>
<evidence type="ECO:0000313" key="2">
    <source>
        <dbReference type="EMBL" id="WAR05836.1"/>
    </source>
</evidence>
<accession>A0ABY7EB02</accession>
<feature type="transmembrane region" description="Helical" evidence="1">
    <location>
        <begin position="12"/>
        <end position="35"/>
    </location>
</feature>
<sequence>MIQQSPPGTIGSIVGGTTAGIVAAIILVMVVVFVLRRKYNFDCLCSFRVTRKDSGDKGLEIVHVYTPLDAHGSKTHVSYENVKDDPVYNNTVLKNPIQSVL</sequence>
<organism evidence="2 3">
    <name type="scientific">Mya arenaria</name>
    <name type="common">Soft-shell clam</name>
    <dbReference type="NCBI Taxonomy" id="6604"/>
    <lineage>
        <taxon>Eukaryota</taxon>
        <taxon>Metazoa</taxon>
        <taxon>Spiralia</taxon>
        <taxon>Lophotrochozoa</taxon>
        <taxon>Mollusca</taxon>
        <taxon>Bivalvia</taxon>
        <taxon>Autobranchia</taxon>
        <taxon>Heteroconchia</taxon>
        <taxon>Euheterodonta</taxon>
        <taxon>Imparidentia</taxon>
        <taxon>Neoheterodontei</taxon>
        <taxon>Myida</taxon>
        <taxon>Myoidea</taxon>
        <taxon>Myidae</taxon>
        <taxon>Mya</taxon>
    </lineage>
</organism>
<keyword evidence="1" id="KW-0812">Transmembrane</keyword>
<dbReference type="EMBL" id="CP111016">
    <property type="protein sequence ID" value="WAR05836.1"/>
    <property type="molecule type" value="Genomic_DNA"/>
</dbReference>
<gene>
    <name evidence="2" type="ORF">MAR_021205</name>
</gene>
<keyword evidence="1" id="KW-0472">Membrane</keyword>
<dbReference type="Proteomes" id="UP001164746">
    <property type="component" value="Chromosome 5"/>
</dbReference>
<protein>
    <submittedName>
        <fullName evidence="2">Uncharacterized protein</fullName>
    </submittedName>
</protein>